<comment type="caution">
    <text evidence="1">The sequence shown here is derived from an EMBL/GenBank/DDBJ whole genome shotgun (WGS) entry which is preliminary data.</text>
</comment>
<dbReference type="EMBL" id="BPLQ01002873">
    <property type="protein sequence ID" value="GIX96177.1"/>
    <property type="molecule type" value="Genomic_DNA"/>
</dbReference>
<keyword evidence="2" id="KW-1185">Reference proteome</keyword>
<accession>A0AAV4PLX4</accession>
<dbReference type="AlphaFoldDB" id="A0AAV4PLX4"/>
<dbReference type="Proteomes" id="UP001054837">
    <property type="component" value="Unassembled WGS sequence"/>
</dbReference>
<gene>
    <name evidence="1" type="ORF">CDAR_566931</name>
</gene>
<evidence type="ECO:0000313" key="1">
    <source>
        <dbReference type="EMBL" id="GIX96177.1"/>
    </source>
</evidence>
<evidence type="ECO:0000313" key="2">
    <source>
        <dbReference type="Proteomes" id="UP001054837"/>
    </source>
</evidence>
<reference evidence="1 2" key="1">
    <citation type="submission" date="2021-06" db="EMBL/GenBank/DDBJ databases">
        <title>Caerostris darwini draft genome.</title>
        <authorList>
            <person name="Kono N."/>
            <person name="Arakawa K."/>
        </authorList>
    </citation>
    <scope>NUCLEOTIDE SEQUENCE [LARGE SCALE GENOMIC DNA]</scope>
</reference>
<protein>
    <submittedName>
        <fullName evidence="1">Uncharacterized protein</fullName>
    </submittedName>
</protein>
<sequence length="106" mass="12401">MHPLTWHRQPNCFLKSGHNHQAHEKAIPSYLITFSLETRELLLRTRCQTICRFAFHQDCGPIVRVVFIQITHFLKSTFGMAARWREGVRVGHVEQVATDLLSKEIY</sequence>
<name>A0AAV4PLX4_9ARAC</name>
<organism evidence="1 2">
    <name type="scientific">Caerostris darwini</name>
    <dbReference type="NCBI Taxonomy" id="1538125"/>
    <lineage>
        <taxon>Eukaryota</taxon>
        <taxon>Metazoa</taxon>
        <taxon>Ecdysozoa</taxon>
        <taxon>Arthropoda</taxon>
        <taxon>Chelicerata</taxon>
        <taxon>Arachnida</taxon>
        <taxon>Araneae</taxon>
        <taxon>Araneomorphae</taxon>
        <taxon>Entelegynae</taxon>
        <taxon>Araneoidea</taxon>
        <taxon>Araneidae</taxon>
        <taxon>Caerostris</taxon>
    </lineage>
</organism>
<proteinExistence type="predicted"/>